<reference evidence="4" key="1">
    <citation type="submission" date="2016-10" db="EMBL/GenBank/DDBJ databases">
        <authorList>
            <person name="Varghese N."/>
            <person name="Submissions S."/>
        </authorList>
    </citation>
    <scope>NUCLEOTIDE SEQUENCE [LARGE SCALE GENOMIC DNA]</scope>
    <source>
        <strain evidence="4">IBRC-M 10760</strain>
    </source>
</reference>
<proteinExistence type="predicted"/>
<dbReference type="STRING" id="660518.SAMN05216218_111116"/>
<dbReference type="PANTHER" id="PTHR44068">
    <property type="entry name" value="ZGC:194242"/>
    <property type="match status" value="1"/>
</dbReference>
<protein>
    <submittedName>
        <fullName evidence="3">Methyltransferase domain-containing protein</fullName>
    </submittedName>
</protein>
<dbReference type="CDD" id="cd02440">
    <property type="entry name" value="AdoMet_MTases"/>
    <property type="match status" value="1"/>
</dbReference>
<dbReference type="InterPro" id="IPR029063">
    <property type="entry name" value="SAM-dependent_MTases_sf"/>
</dbReference>
<name>A0A1G7Q2S8_9EURY</name>
<keyword evidence="3" id="KW-0489">Methyltransferase</keyword>
<dbReference type="RefSeq" id="WP_092693700.1">
    <property type="nucleotide sequence ID" value="NZ_JALJCL010000011.1"/>
</dbReference>
<dbReference type="InterPro" id="IPR013216">
    <property type="entry name" value="Methyltransf_11"/>
</dbReference>
<evidence type="ECO:0000313" key="4">
    <source>
        <dbReference type="Proteomes" id="UP000199076"/>
    </source>
</evidence>
<feature type="domain" description="Methyltransferase type 11" evidence="2">
    <location>
        <begin position="70"/>
        <end position="168"/>
    </location>
</feature>
<sequence length="284" mass="30990">MGTSSMGASRIEEYYTESHFDYKLLWALEDSHGLHAGYHDGRDQSHAEAIENMNRELADRAGIGGDDHVLDCGCGVGGSSVWLATERGATVTGVDIVPLQLREARKLAAEAGVADRATFTRGDFTDLPLAADSADVVWGIEAICHSEDKTEFIEEAARVLRPGGRLIVADGFRAVDAMTPGERESMTQWLDGWAVPNLATLDGFGTALSGSGFDAVETDDETEQVLPSSRRLYWASRLLQPFGRVASAVGLRNETQEDNRRAARYQYETLTDGLWQYGIVSAER</sequence>
<evidence type="ECO:0000259" key="2">
    <source>
        <dbReference type="Pfam" id="PF08241"/>
    </source>
</evidence>
<organism evidence="3 4">
    <name type="scientific">Halorientalis regularis</name>
    <dbReference type="NCBI Taxonomy" id="660518"/>
    <lineage>
        <taxon>Archaea</taxon>
        <taxon>Methanobacteriati</taxon>
        <taxon>Methanobacteriota</taxon>
        <taxon>Stenosarchaea group</taxon>
        <taxon>Halobacteria</taxon>
        <taxon>Halobacteriales</taxon>
        <taxon>Haloarculaceae</taxon>
        <taxon>Halorientalis</taxon>
    </lineage>
</organism>
<dbReference type="GO" id="GO:0008757">
    <property type="term" value="F:S-adenosylmethionine-dependent methyltransferase activity"/>
    <property type="evidence" value="ECO:0007669"/>
    <property type="project" value="InterPro"/>
</dbReference>
<dbReference type="Pfam" id="PF08241">
    <property type="entry name" value="Methyltransf_11"/>
    <property type="match status" value="1"/>
</dbReference>
<dbReference type="EMBL" id="FNBK01000011">
    <property type="protein sequence ID" value="SDF92229.1"/>
    <property type="molecule type" value="Genomic_DNA"/>
</dbReference>
<accession>A0A1G7Q2S8</accession>
<gene>
    <name evidence="3" type="ORF">SAMN05216218_111116</name>
</gene>
<keyword evidence="1 3" id="KW-0808">Transferase</keyword>
<dbReference type="PANTHER" id="PTHR44068:SF11">
    <property type="entry name" value="GERANYL DIPHOSPHATE 2-C-METHYLTRANSFERASE"/>
    <property type="match status" value="1"/>
</dbReference>
<evidence type="ECO:0000313" key="3">
    <source>
        <dbReference type="EMBL" id="SDF92229.1"/>
    </source>
</evidence>
<dbReference type="InterPro" id="IPR050447">
    <property type="entry name" value="Erg6_SMT_methyltransf"/>
</dbReference>
<keyword evidence="4" id="KW-1185">Reference proteome</keyword>
<dbReference type="GO" id="GO:0032259">
    <property type="term" value="P:methylation"/>
    <property type="evidence" value="ECO:0007669"/>
    <property type="project" value="UniProtKB-KW"/>
</dbReference>
<dbReference type="Gene3D" id="3.40.50.150">
    <property type="entry name" value="Vaccinia Virus protein VP39"/>
    <property type="match status" value="1"/>
</dbReference>
<evidence type="ECO:0000256" key="1">
    <source>
        <dbReference type="ARBA" id="ARBA00022679"/>
    </source>
</evidence>
<dbReference type="AlphaFoldDB" id="A0A1G7Q2S8"/>
<dbReference type="Proteomes" id="UP000199076">
    <property type="component" value="Unassembled WGS sequence"/>
</dbReference>
<dbReference type="SUPFAM" id="SSF53335">
    <property type="entry name" value="S-adenosyl-L-methionine-dependent methyltransferases"/>
    <property type="match status" value="1"/>
</dbReference>